<organism evidence="1 2">
    <name type="scientific">Nitrosotalea devaniterrae</name>
    <dbReference type="NCBI Taxonomy" id="1078905"/>
    <lineage>
        <taxon>Archaea</taxon>
        <taxon>Nitrososphaerota</taxon>
        <taxon>Nitrososphaeria</taxon>
        <taxon>Nitrosotaleales</taxon>
        <taxon>Nitrosotaleaceae</taxon>
        <taxon>Nitrosotalea</taxon>
    </lineage>
</organism>
<dbReference type="KEGG" id="ndv:NDEV_1638"/>
<dbReference type="AlphaFoldDB" id="A0A128A4Y3"/>
<sequence>MLALVTSMMVISSQQASALQVRTVFDNRHTSATFGDSKICGDHICAKGEKVKWTHAIWSLQRPNTGPIPVAQHGEDIMSELAMANGTNANQTK</sequence>
<dbReference type="EMBL" id="LN890280">
    <property type="protein sequence ID" value="CUR52400.1"/>
    <property type="molecule type" value="Genomic_DNA"/>
</dbReference>
<dbReference type="Proteomes" id="UP000196239">
    <property type="component" value="Chromosome 1"/>
</dbReference>
<accession>A0A128A4Y3</accession>
<proteinExistence type="predicted"/>
<evidence type="ECO:0000313" key="2">
    <source>
        <dbReference type="Proteomes" id="UP000196239"/>
    </source>
</evidence>
<evidence type="ECO:0000313" key="1">
    <source>
        <dbReference type="EMBL" id="CUR52400.1"/>
    </source>
</evidence>
<keyword evidence="2" id="KW-1185">Reference proteome</keyword>
<reference evidence="2" key="1">
    <citation type="submission" date="2015-10" db="EMBL/GenBank/DDBJ databases">
        <authorList>
            <person name="Lehtovirta-Morley L.E."/>
            <person name="Vieille C."/>
        </authorList>
    </citation>
    <scope>NUCLEOTIDE SEQUENCE [LARGE SCALE GENOMIC DNA]</scope>
</reference>
<gene>
    <name evidence="1" type="ORF">NDEV_1638</name>
</gene>
<name>A0A128A4Y3_9ARCH</name>
<protein>
    <submittedName>
        <fullName evidence="1">Uncharacterized protein</fullName>
    </submittedName>
</protein>